<dbReference type="Gene3D" id="3.40.50.2000">
    <property type="entry name" value="Glycogen Phosphorylase B"/>
    <property type="match status" value="2"/>
</dbReference>
<comment type="caution">
    <text evidence="2">The sequence shown here is derived from an EMBL/GenBank/DDBJ whole genome shotgun (WGS) entry which is preliminary data.</text>
</comment>
<dbReference type="EMBL" id="POWF01000001">
    <property type="protein sequence ID" value="PNQ75164.1"/>
    <property type="molecule type" value="Genomic_DNA"/>
</dbReference>
<dbReference type="Pfam" id="PF00534">
    <property type="entry name" value="Glycos_transf_1"/>
    <property type="match status" value="1"/>
</dbReference>
<dbReference type="SUPFAM" id="SSF53756">
    <property type="entry name" value="UDP-Glycosyltransferase/glycogen phosphorylase"/>
    <property type="match status" value="1"/>
</dbReference>
<dbReference type="AlphaFoldDB" id="A0A2K1E4F2"/>
<keyword evidence="2" id="KW-0808">Transferase</keyword>
<dbReference type="RefSeq" id="WP_103051013.1">
    <property type="nucleotide sequence ID" value="NZ_POWF01000001.1"/>
</dbReference>
<dbReference type="Proteomes" id="UP000236641">
    <property type="component" value="Unassembled WGS sequence"/>
</dbReference>
<gene>
    <name evidence="2" type="ORF">C1T31_03240</name>
</gene>
<accession>A0A2K1E4F2</accession>
<dbReference type="PANTHER" id="PTHR12526:SF595">
    <property type="entry name" value="BLL5217 PROTEIN"/>
    <property type="match status" value="1"/>
</dbReference>
<name>A0A2K1E4F2_9FLAO</name>
<reference evidence="2 3" key="1">
    <citation type="submission" date="2018-01" db="EMBL/GenBank/DDBJ databases">
        <title>The draft genome of Hanstruepera neustonica JCM19743.</title>
        <authorList>
            <person name="He R.-H."/>
            <person name="Du Z.-J."/>
        </authorList>
    </citation>
    <scope>NUCLEOTIDE SEQUENCE [LARGE SCALE GENOMIC DNA]</scope>
    <source>
        <strain evidence="2 3">JCM19743</strain>
    </source>
</reference>
<dbReference type="InterPro" id="IPR001296">
    <property type="entry name" value="Glyco_trans_1"/>
</dbReference>
<organism evidence="2 3">
    <name type="scientific">Hanstruepera neustonica</name>
    <dbReference type="NCBI Taxonomy" id="1445657"/>
    <lineage>
        <taxon>Bacteria</taxon>
        <taxon>Pseudomonadati</taxon>
        <taxon>Bacteroidota</taxon>
        <taxon>Flavobacteriia</taxon>
        <taxon>Flavobacteriales</taxon>
        <taxon>Flavobacteriaceae</taxon>
        <taxon>Hanstruepera</taxon>
    </lineage>
</organism>
<dbReference type="GO" id="GO:0016757">
    <property type="term" value="F:glycosyltransferase activity"/>
    <property type="evidence" value="ECO:0007669"/>
    <property type="project" value="InterPro"/>
</dbReference>
<keyword evidence="3" id="KW-1185">Reference proteome</keyword>
<dbReference type="OrthoDB" id="9801573at2"/>
<dbReference type="PANTHER" id="PTHR12526">
    <property type="entry name" value="GLYCOSYLTRANSFERASE"/>
    <property type="match status" value="1"/>
</dbReference>
<evidence type="ECO:0000313" key="2">
    <source>
        <dbReference type="EMBL" id="PNQ75164.1"/>
    </source>
</evidence>
<evidence type="ECO:0000313" key="3">
    <source>
        <dbReference type="Proteomes" id="UP000236641"/>
    </source>
</evidence>
<protein>
    <submittedName>
        <fullName evidence="2">Glycosyl transferase</fullName>
    </submittedName>
</protein>
<proteinExistence type="predicted"/>
<feature type="domain" description="Glycosyl transferase family 1" evidence="1">
    <location>
        <begin position="152"/>
        <end position="281"/>
    </location>
</feature>
<evidence type="ECO:0000259" key="1">
    <source>
        <dbReference type="Pfam" id="PF00534"/>
    </source>
</evidence>
<sequence length="327" mass="37096">MNILIEDKTALLPVKKYGGTERIIWGLGKELSKMGHKVYFLAKEGSKSDFAEVIFYDANKSLQEQIPEAVDVVHLFNTLEHLDKPSLFTMEGNPAPGAPNHINMVFVSRNHAKRYGSESFVYNGIDWNDYPKPNLDMPRKDVHFLAKASWKIKNLFGAAKIALKSGNKLHVMGGERWTYPNFKRGFKYMLSPKLIFHGMVENDVKMKIAEQSKALLFPVVWHEPFGIAITESMYAGCAVFGTKNGSLAELITPEVGVTANSVDELVEAVKTFDYNPKRCHEYALKYFNSKVMTESYLKLYHKVISGENLNDKMPEYIPSENIVPEFK</sequence>